<dbReference type="RefSeq" id="XP_062657749.1">
    <property type="nucleotide sequence ID" value="XM_062806047.1"/>
</dbReference>
<reference evidence="2" key="2">
    <citation type="submission" date="2023-06" db="EMBL/GenBank/DDBJ databases">
        <authorList>
            <consortium name="Lawrence Berkeley National Laboratory"/>
            <person name="Haridas S."/>
            <person name="Hensen N."/>
            <person name="Bonometti L."/>
            <person name="Westerberg I."/>
            <person name="Brannstrom I.O."/>
            <person name="Guillou S."/>
            <person name="Cros-Aarteil S."/>
            <person name="Calhoun S."/>
            <person name="Kuo A."/>
            <person name="Mondo S."/>
            <person name="Pangilinan J."/>
            <person name="Riley R."/>
            <person name="Labutti K."/>
            <person name="Andreopoulos B."/>
            <person name="Lipzen A."/>
            <person name="Chen C."/>
            <person name="Yanf M."/>
            <person name="Daum C."/>
            <person name="Ng V."/>
            <person name="Clum A."/>
            <person name="Steindorff A."/>
            <person name="Ohm R."/>
            <person name="Martin F."/>
            <person name="Silar P."/>
            <person name="Natvig D."/>
            <person name="Lalanne C."/>
            <person name="Gautier V."/>
            <person name="Ament-Velasquez S.L."/>
            <person name="Kruys A."/>
            <person name="Hutchinson M.I."/>
            <person name="Powell A.J."/>
            <person name="Barry K."/>
            <person name="Miller A.N."/>
            <person name="Grigoriev I.V."/>
            <person name="Debuchy R."/>
            <person name="Gladieux P."/>
            <person name="Thoren M.H."/>
            <person name="Johannesson H."/>
        </authorList>
    </citation>
    <scope>NUCLEOTIDE SEQUENCE</scope>
    <source>
        <strain evidence="2">CBS 168.71</strain>
    </source>
</reference>
<gene>
    <name evidence="2" type="ORF">B0H64DRAFT_433438</name>
</gene>
<accession>A0AAE0HCZ0</accession>
<feature type="chain" id="PRO_5042129433" evidence="1">
    <location>
        <begin position="26"/>
        <end position="166"/>
    </location>
</feature>
<reference evidence="2" key="1">
    <citation type="journal article" date="2023" name="Mol. Phylogenet. Evol.">
        <title>Genome-scale phylogeny and comparative genomics of the fungal order Sordariales.</title>
        <authorList>
            <person name="Hensen N."/>
            <person name="Bonometti L."/>
            <person name="Westerberg I."/>
            <person name="Brannstrom I.O."/>
            <person name="Guillou S."/>
            <person name="Cros-Aarteil S."/>
            <person name="Calhoun S."/>
            <person name="Haridas S."/>
            <person name="Kuo A."/>
            <person name="Mondo S."/>
            <person name="Pangilinan J."/>
            <person name="Riley R."/>
            <person name="LaButti K."/>
            <person name="Andreopoulos B."/>
            <person name="Lipzen A."/>
            <person name="Chen C."/>
            <person name="Yan M."/>
            <person name="Daum C."/>
            <person name="Ng V."/>
            <person name="Clum A."/>
            <person name="Steindorff A."/>
            <person name="Ohm R.A."/>
            <person name="Martin F."/>
            <person name="Silar P."/>
            <person name="Natvig D.O."/>
            <person name="Lalanne C."/>
            <person name="Gautier V."/>
            <person name="Ament-Velasquez S.L."/>
            <person name="Kruys A."/>
            <person name="Hutchinson M.I."/>
            <person name="Powell A.J."/>
            <person name="Barry K."/>
            <person name="Miller A.N."/>
            <person name="Grigoriev I.V."/>
            <person name="Debuchy R."/>
            <person name="Gladieux P."/>
            <person name="Hiltunen Thoren M."/>
            <person name="Johannesson H."/>
        </authorList>
    </citation>
    <scope>NUCLEOTIDE SEQUENCE</scope>
    <source>
        <strain evidence="2">CBS 168.71</strain>
    </source>
</reference>
<feature type="signal peptide" evidence="1">
    <location>
        <begin position="1"/>
        <end position="25"/>
    </location>
</feature>
<dbReference type="PANTHER" id="PTHR35605">
    <property type="entry name" value="ECP2 EFFECTOR PROTEIN DOMAIN-CONTAINING PROTEIN-RELATED"/>
    <property type="match status" value="1"/>
</dbReference>
<organism evidence="2 3">
    <name type="scientific">Chaetomium fimeti</name>
    <dbReference type="NCBI Taxonomy" id="1854472"/>
    <lineage>
        <taxon>Eukaryota</taxon>
        <taxon>Fungi</taxon>
        <taxon>Dikarya</taxon>
        <taxon>Ascomycota</taxon>
        <taxon>Pezizomycotina</taxon>
        <taxon>Sordariomycetes</taxon>
        <taxon>Sordariomycetidae</taxon>
        <taxon>Sordariales</taxon>
        <taxon>Chaetomiaceae</taxon>
        <taxon>Chaetomium</taxon>
    </lineage>
</organism>
<name>A0AAE0HCZ0_9PEZI</name>
<evidence type="ECO:0000256" key="1">
    <source>
        <dbReference type="SAM" id="SignalP"/>
    </source>
</evidence>
<dbReference type="EMBL" id="JAUEPN010000005">
    <property type="protein sequence ID" value="KAK3294235.1"/>
    <property type="molecule type" value="Genomic_DNA"/>
</dbReference>
<dbReference type="Proteomes" id="UP001278766">
    <property type="component" value="Unassembled WGS sequence"/>
</dbReference>
<keyword evidence="3" id="KW-1185">Reference proteome</keyword>
<evidence type="ECO:0000313" key="2">
    <source>
        <dbReference type="EMBL" id="KAK3294235.1"/>
    </source>
</evidence>
<comment type="caution">
    <text evidence="2">The sequence shown here is derived from an EMBL/GenBank/DDBJ whole genome shotgun (WGS) entry which is preliminary data.</text>
</comment>
<dbReference type="GeneID" id="87842995"/>
<proteinExistence type="predicted"/>
<evidence type="ECO:0000313" key="3">
    <source>
        <dbReference type="Proteomes" id="UP001278766"/>
    </source>
</evidence>
<dbReference type="PANTHER" id="PTHR35605:SF1">
    <property type="entry name" value="ECP2 EFFECTOR PROTEIN DOMAIN-CONTAINING PROTEIN-RELATED"/>
    <property type="match status" value="1"/>
</dbReference>
<sequence>MVQVPIILLAAVGCLLSPSSMFASGSPLVPTERDVGSAGSYTFVEGPVQWRGTLEEGKEPVYLSGDTFEDIEAKAKALNPTYTIFDNSSVALEARDGLNTRATIHCGWPPSWSPTRNFLALAAGVEYLRGIKGDCRGRPGPGTCDRVSCSWDSAIYFCNGKCITQK</sequence>
<dbReference type="AlphaFoldDB" id="A0AAE0HCZ0"/>
<keyword evidence="1" id="KW-0732">Signal</keyword>
<protein>
    <submittedName>
        <fullName evidence="2">Uncharacterized protein</fullName>
    </submittedName>
</protein>